<gene>
    <name evidence="3" type="ORF">N7458_005907</name>
</gene>
<keyword evidence="4" id="KW-1185">Reference proteome</keyword>
<reference evidence="3" key="2">
    <citation type="journal article" date="2023" name="IMA Fungus">
        <title>Comparative genomic study of the Penicillium genus elucidates a diverse pangenome and 15 lateral gene transfer events.</title>
        <authorList>
            <person name="Petersen C."/>
            <person name="Sorensen T."/>
            <person name="Nielsen M.R."/>
            <person name="Sondergaard T.E."/>
            <person name="Sorensen J.L."/>
            <person name="Fitzpatrick D.A."/>
            <person name="Frisvad J.C."/>
            <person name="Nielsen K.L."/>
        </authorList>
    </citation>
    <scope>NUCLEOTIDE SEQUENCE</scope>
    <source>
        <strain evidence="3">IBT 16125</strain>
    </source>
</reference>
<keyword evidence="2" id="KW-0812">Transmembrane</keyword>
<dbReference type="AlphaFoldDB" id="A0AAD6G238"/>
<accession>A0AAD6G238</accession>
<feature type="transmembrane region" description="Helical" evidence="2">
    <location>
        <begin position="455"/>
        <end position="477"/>
    </location>
</feature>
<name>A0AAD6G238_9EURO</name>
<sequence length="487" mass="55328">MTDTTQNPDDAIEPTDAPVGFGRNIASSETRDTAVPFGRMPNFHANMGINHRNISNIIVYNQARRFFGSLATFDHPEDPIRSTRATRSRKARLQSGRRLQQAINNRSYYEPYAEVKNRAIKRRLIYLASNFNFLDRCFAEYFRSVMPYFDQGYVRQHLKDIRQDIAKRQNSDSTRVADPKSIYLGDLGEYCEKVSEVWDHDRKQVKPVNPRFNITHCRDREIFEYLQDAFEAPYWELMLDTFLQWRTNSESLIGDIVLKVFDSLEMEIETNRKQLLKDIESQSEDRLEDLAPILEGIDARIAVLNTLGDLKTPLLLEMEQLVSSSVHQLHHPQPTSPDESSAVEPSEALSKEKENVGLIALILLFLTAAIVPGYKAFSISMKSSEPGSVQDADFWYLIQSSIMSVLGNLTMVIPLLKKSWFSPAYSMMWMFFALGVAFAAISIIIYPFANTGWSSMVAFFGSIASAASVLVMTQAAAKVVPQKIKKD</sequence>
<protein>
    <submittedName>
        <fullName evidence="3">Uncharacterized protein</fullName>
    </submittedName>
</protein>
<comment type="caution">
    <text evidence="3">The sequence shown here is derived from an EMBL/GenBank/DDBJ whole genome shotgun (WGS) entry which is preliminary data.</text>
</comment>
<dbReference type="RefSeq" id="XP_056764993.1">
    <property type="nucleotide sequence ID" value="XM_056909289.1"/>
</dbReference>
<evidence type="ECO:0000313" key="4">
    <source>
        <dbReference type="Proteomes" id="UP001213681"/>
    </source>
</evidence>
<keyword evidence="2" id="KW-1133">Transmembrane helix</keyword>
<evidence type="ECO:0000256" key="1">
    <source>
        <dbReference type="SAM" id="MobiDB-lite"/>
    </source>
</evidence>
<proteinExistence type="predicted"/>
<reference evidence="3" key="1">
    <citation type="submission" date="2022-12" db="EMBL/GenBank/DDBJ databases">
        <authorList>
            <person name="Petersen C."/>
        </authorList>
    </citation>
    <scope>NUCLEOTIDE SEQUENCE</scope>
    <source>
        <strain evidence="3">IBT 16125</strain>
    </source>
</reference>
<keyword evidence="2" id="KW-0472">Membrane</keyword>
<dbReference type="Proteomes" id="UP001213681">
    <property type="component" value="Unassembled WGS sequence"/>
</dbReference>
<feature type="transmembrane region" description="Helical" evidence="2">
    <location>
        <begin position="394"/>
        <end position="416"/>
    </location>
</feature>
<evidence type="ECO:0000256" key="2">
    <source>
        <dbReference type="SAM" id="Phobius"/>
    </source>
</evidence>
<feature type="transmembrane region" description="Helical" evidence="2">
    <location>
        <begin position="428"/>
        <end position="449"/>
    </location>
</feature>
<dbReference type="GeneID" id="81599532"/>
<dbReference type="EMBL" id="JAPVEA010000006">
    <property type="protein sequence ID" value="KAJ5449458.1"/>
    <property type="molecule type" value="Genomic_DNA"/>
</dbReference>
<feature type="region of interest" description="Disordered" evidence="1">
    <location>
        <begin position="327"/>
        <end position="347"/>
    </location>
</feature>
<organism evidence="3 4">
    <name type="scientific">Penicillium daleae</name>
    <dbReference type="NCBI Taxonomy" id="63821"/>
    <lineage>
        <taxon>Eukaryota</taxon>
        <taxon>Fungi</taxon>
        <taxon>Dikarya</taxon>
        <taxon>Ascomycota</taxon>
        <taxon>Pezizomycotina</taxon>
        <taxon>Eurotiomycetes</taxon>
        <taxon>Eurotiomycetidae</taxon>
        <taxon>Eurotiales</taxon>
        <taxon>Aspergillaceae</taxon>
        <taxon>Penicillium</taxon>
    </lineage>
</organism>
<evidence type="ECO:0000313" key="3">
    <source>
        <dbReference type="EMBL" id="KAJ5449458.1"/>
    </source>
</evidence>
<feature type="transmembrane region" description="Helical" evidence="2">
    <location>
        <begin position="356"/>
        <end position="374"/>
    </location>
</feature>
<feature type="region of interest" description="Disordered" evidence="1">
    <location>
        <begin position="1"/>
        <end position="22"/>
    </location>
</feature>
<feature type="region of interest" description="Disordered" evidence="1">
    <location>
        <begin position="77"/>
        <end position="97"/>
    </location>
</feature>